<dbReference type="EMBL" id="SOFD01000009">
    <property type="protein sequence ID" value="TFB81240.1"/>
    <property type="molecule type" value="Genomic_DNA"/>
</dbReference>
<reference evidence="3 5" key="1">
    <citation type="submission" date="2016-10" db="EMBL/GenBank/DDBJ databases">
        <authorList>
            <person name="Varghese N."/>
            <person name="Submissions S."/>
        </authorList>
    </citation>
    <scope>NUCLEOTIDE SEQUENCE [LARGE SCALE GENOMIC DNA]</scope>
    <source>
        <strain evidence="3 5">CGMCC 1.11215</strain>
    </source>
</reference>
<keyword evidence="2" id="KW-0812">Transmembrane</keyword>
<evidence type="ECO:0000313" key="3">
    <source>
        <dbReference type="EMBL" id="SDM69028.1"/>
    </source>
</evidence>
<proteinExistence type="predicted"/>
<dbReference type="STRING" id="1424659.SAMN05216368_10218"/>
<evidence type="ECO:0000313" key="4">
    <source>
        <dbReference type="EMBL" id="TFB81240.1"/>
    </source>
</evidence>
<dbReference type="RefSeq" id="WP_134505178.1">
    <property type="nucleotide sequence ID" value="NZ_FNIB01000002.1"/>
</dbReference>
<gene>
    <name evidence="4" type="ORF">E3O21_05195</name>
    <name evidence="3" type="ORF">SAMN05216368_10218</name>
</gene>
<keyword evidence="2" id="KW-0472">Membrane</keyword>
<dbReference type="Proteomes" id="UP000298252">
    <property type="component" value="Unassembled WGS sequence"/>
</dbReference>
<evidence type="ECO:0000256" key="2">
    <source>
        <dbReference type="SAM" id="Phobius"/>
    </source>
</evidence>
<organism evidence="3 5">
    <name type="scientific">Cryobacterium flavum</name>
    <dbReference type="NCBI Taxonomy" id="1424659"/>
    <lineage>
        <taxon>Bacteria</taxon>
        <taxon>Bacillati</taxon>
        <taxon>Actinomycetota</taxon>
        <taxon>Actinomycetes</taxon>
        <taxon>Micrococcales</taxon>
        <taxon>Microbacteriaceae</taxon>
        <taxon>Cryobacterium</taxon>
    </lineage>
</organism>
<protein>
    <submittedName>
        <fullName evidence="3">Uncharacterized protein</fullName>
    </submittedName>
</protein>
<dbReference type="Proteomes" id="UP000199639">
    <property type="component" value="Unassembled WGS sequence"/>
</dbReference>
<feature type="transmembrane region" description="Helical" evidence="2">
    <location>
        <begin position="81"/>
        <end position="104"/>
    </location>
</feature>
<keyword evidence="6" id="KW-1185">Reference proteome</keyword>
<reference evidence="4 6" key="2">
    <citation type="submission" date="2019-03" db="EMBL/GenBank/DDBJ databases">
        <title>Genomics of glacier-inhabiting Cryobacterium strains.</title>
        <authorList>
            <person name="Liu Q."/>
            <person name="Xin Y.-H."/>
        </authorList>
    </citation>
    <scope>NUCLEOTIDE SEQUENCE [LARGE SCALE GENOMIC DNA]</scope>
    <source>
        <strain evidence="4 6">Hh8</strain>
    </source>
</reference>
<evidence type="ECO:0000313" key="5">
    <source>
        <dbReference type="Proteomes" id="UP000199639"/>
    </source>
</evidence>
<feature type="compositionally biased region" description="Basic and acidic residues" evidence="1">
    <location>
        <begin position="12"/>
        <end position="21"/>
    </location>
</feature>
<dbReference type="EMBL" id="FNIB01000002">
    <property type="protein sequence ID" value="SDM69028.1"/>
    <property type="molecule type" value="Genomic_DNA"/>
</dbReference>
<accession>A0A4R8VG61</accession>
<evidence type="ECO:0000313" key="6">
    <source>
        <dbReference type="Proteomes" id="UP000298252"/>
    </source>
</evidence>
<dbReference type="AlphaFoldDB" id="A0A4R8VG61"/>
<keyword evidence="2" id="KW-1133">Transmembrane helix</keyword>
<name>A0A4R8VG61_9MICO</name>
<sequence length="235" mass="24620">MPEQETAQVPDELLKSPDDNHNSLADQPDLEVPEGRVGSESSLTRVCSSCSVQSQTQGEFCPNCGKGFLKVNAWKNRRVRVTAIVIAAVVLLGGASAAIAMTIAHNDEVVAAEASAKAAKVEKESAAARLAASVKAQEVADDAERAVRLSMVGEVEGSITTDAQKKVSEETLEGPILRSSCTPLGGGSTDDLTALTTTYSCIAISTENADGTASGYRFSATVNWNDGSYTWHLGD</sequence>
<evidence type="ECO:0000256" key="1">
    <source>
        <dbReference type="SAM" id="MobiDB-lite"/>
    </source>
</evidence>
<feature type="region of interest" description="Disordered" evidence="1">
    <location>
        <begin position="1"/>
        <end position="37"/>
    </location>
</feature>